<protein>
    <submittedName>
        <fullName evidence="5">AraC-type DNA-binding protein</fullName>
    </submittedName>
</protein>
<dbReference type="EMBL" id="FONW01000013">
    <property type="protein sequence ID" value="SFF69963.1"/>
    <property type="molecule type" value="Genomic_DNA"/>
</dbReference>
<dbReference type="Proteomes" id="UP000198964">
    <property type="component" value="Unassembled WGS sequence"/>
</dbReference>
<dbReference type="PRINTS" id="PR00032">
    <property type="entry name" value="HTHARAC"/>
</dbReference>
<dbReference type="RefSeq" id="WP_093921318.1">
    <property type="nucleotide sequence ID" value="NZ_FONW01000013.1"/>
</dbReference>
<proteinExistence type="predicted"/>
<evidence type="ECO:0000313" key="5">
    <source>
        <dbReference type="EMBL" id="SFF69963.1"/>
    </source>
</evidence>
<reference evidence="5 6" key="1">
    <citation type="submission" date="2016-10" db="EMBL/GenBank/DDBJ databases">
        <authorList>
            <person name="de Groot N.N."/>
        </authorList>
    </citation>
    <scope>NUCLEOTIDE SEQUENCE [LARGE SCALE GENOMIC DNA]</scope>
    <source>
        <strain evidence="5 6">CGMCC 1.9156</strain>
    </source>
</reference>
<organism evidence="5 6">
    <name type="scientific">Sunxiuqinia elliptica</name>
    <dbReference type="NCBI Taxonomy" id="655355"/>
    <lineage>
        <taxon>Bacteria</taxon>
        <taxon>Pseudomonadati</taxon>
        <taxon>Bacteroidota</taxon>
        <taxon>Bacteroidia</taxon>
        <taxon>Marinilabiliales</taxon>
        <taxon>Prolixibacteraceae</taxon>
        <taxon>Sunxiuqinia</taxon>
    </lineage>
</organism>
<feature type="domain" description="HTH araC/xylS-type" evidence="4">
    <location>
        <begin position="226"/>
        <end position="324"/>
    </location>
</feature>
<dbReference type="SUPFAM" id="SSF46689">
    <property type="entry name" value="Homeodomain-like"/>
    <property type="match status" value="2"/>
</dbReference>
<dbReference type="Pfam" id="PF12833">
    <property type="entry name" value="HTH_18"/>
    <property type="match status" value="1"/>
</dbReference>
<dbReference type="PROSITE" id="PS00041">
    <property type="entry name" value="HTH_ARAC_FAMILY_1"/>
    <property type="match status" value="1"/>
</dbReference>
<keyword evidence="6" id="KW-1185">Reference proteome</keyword>
<dbReference type="AlphaFoldDB" id="A0A1I2KTT6"/>
<dbReference type="InterPro" id="IPR009057">
    <property type="entry name" value="Homeodomain-like_sf"/>
</dbReference>
<dbReference type="PANTHER" id="PTHR47893:SF1">
    <property type="entry name" value="REGULATORY PROTEIN PCHR"/>
    <property type="match status" value="1"/>
</dbReference>
<dbReference type="InterPro" id="IPR020449">
    <property type="entry name" value="Tscrpt_reg_AraC-type_HTH"/>
</dbReference>
<dbReference type="GO" id="GO:0043565">
    <property type="term" value="F:sequence-specific DNA binding"/>
    <property type="evidence" value="ECO:0007669"/>
    <property type="project" value="InterPro"/>
</dbReference>
<evidence type="ECO:0000256" key="1">
    <source>
        <dbReference type="ARBA" id="ARBA00023015"/>
    </source>
</evidence>
<dbReference type="Gene3D" id="1.10.10.60">
    <property type="entry name" value="Homeodomain-like"/>
    <property type="match status" value="1"/>
</dbReference>
<sequence>MKYCIDSADIQNVFQTNDLNSIKEVPFCSIQDTIETPPIKMAITGWTTQKFKAQFVQLKSENELQIDRKTESDMLLLHFVSNGNTSLTYGANKSYTMEKNTNTIFVLQNAEVNHFFNSNKHYEYFKVFIPFEYVFNLKEQYPELLKPIMKLLKGECPLLLHEQHYVTTPEMQQVIEQIKNCQLMGKTAPLYFDTKVQELFLLQLQQKDNQQCCNCVRYQHYNDQINQAKDIIEKQFKNPPSIHELALAVGMSATLLKASFKLLFGMTIYGYIYEYRMNIARNLLKQTPYTIAEIAEQSGYEHASHFTTAFKRKFQISPAAYRKRSA</sequence>
<name>A0A1I2KTT6_9BACT</name>
<dbReference type="InterPro" id="IPR018062">
    <property type="entry name" value="HTH_AraC-typ_CS"/>
</dbReference>
<dbReference type="InterPro" id="IPR018060">
    <property type="entry name" value="HTH_AraC"/>
</dbReference>
<dbReference type="STRING" id="655355.SAMN05216283_11362"/>
<dbReference type="PANTHER" id="PTHR47893">
    <property type="entry name" value="REGULATORY PROTEIN PCHR"/>
    <property type="match status" value="1"/>
</dbReference>
<evidence type="ECO:0000256" key="2">
    <source>
        <dbReference type="ARBA" id="ARBA00023125"/>
    </source>
</evidence>
<dbReference type="GO" id="GO:0003700">
    <property type="term" value="F:DNA-binding transcription factor activity"/>
    <property type="evidence" value="ECO:0007669"/>
    <property type="project" value="InterPro"/>
</dbReference>
<gene>
    <name evidence="5" type="ORF">SAMN05216283_11362</name>
</gene>
<dbReference type="InterPro" id="IPR053142">
    <property type="entry name" value="PchR_regulatory_protein"/>
</dbReference>
<evidence type="ECO:0000313" key="6">
    <source>
        <dbReference type="Proteomes" id="UP000198964"/>
    </source>
</evidence>
<dbReference type="PROSITE" id="PS01124">
    <property type="entry name" value="HTH_ARAC_FAMILY_2"/>
    <property type="match status" value="1"/>
</dbReference>
<accession>A0A1I2KTT6</accession>
<dbReference type="SMART" id="SM00342">
    <property type="entry name" value="HTH_ARAC"/>
    <property type="match status" value="1"/>
</dbReference>
<keyword evidence="1" id="KW-0805">Transcription regulation</keyword>
<keyword evidence="2 5" id="KW-0238">DNA-binding</keyword>
<evidence type="ECO:0000259" key="4">
    <source>
        <dbReference type="PROSITE" id="PS01124"/>
    </source>
</evidence>
<evidence type="ECO:0000256" key="3">
    <source>
        <dbReference type="ARBA" id="ARBA00023163"/>
    </source>
</evidence>
<keyword evidence="3" id="KW-0804">Transcription</keyword>